<evidence type="ECO:0000313" key="3">
    <source>
        <dbReference type="EMBL" id="XCC97543.1"/>
    </source>
</evidence>
<keyword evidence="2" id="KW-0472">Membrane</keyword>
<feature type="coiled-coil region" evidence="1">
    <location>
        <begin position="58"/>
        <end position="85"/>
    </location>
</feature>
<dbReference type="AlphaFoldDB" id="A0AAU8ARZ8"/>
<keyword evidence="2" id="KW-1133">Transmembrane helix</keyword>
<evidence type="ECO:0000256" key="1">
    <source>
        <dbReference type="SAM" id="Coils"/>
    </source>
</evidence>
<geneLocation type="plasmid" evidence="3">
    <name>unnamed3</name>
</geneLocation>
<gene>
    <name evidence="3" type="ORF">PVT71_26300</name>
</gene>
<evidence type="ECO:0008006" key="4">
    <source>
        <dbReference type="Google" id="ProtNLM"/>
    </source>
</evidence>
<evidence type="ECO:0000256" key="2">
    <source>
        <dbReference type="SAM" id="Phobius"/>
    </source>
</evidence>
<keyword evidence="3" id="KW-0614">Plasmid</keyword>
<dbReference type="RefSeq" id="WP_353476432.1">
    <property type="nucleotide sequence ID" value="NZ_CP123388.1"/>
</dbReference>
<sequence>MPDDVRTRDPDTRQGDEAVELRELREAAHLLGARLRDFGEARVGDAGMKLGMTSDQMLTEGRRVLREIEIRLSRLEKRVERSVRDHPAGYLGGLLGVIGFGLVLGLLLHRRE</sequence>
<reference evidence="3" key="1">
    <citation type="submission" date="2023-02" db="EMBL/GenBank/DDBJ databases">
        <title>Description and genomic characterization of Salipiger bruguierae sp. nov., isolated from the sediment of mangrove plant Bruguiera sexangula.</title>
        <authorList>
            <person name="Long M."/>
        </authorList>
    </citation>
    <scope>NUCLEOTIDE SEQUENCE</scope>
    <source>
        <strain evidence="3">H15</strain>
        <plasmid evidence="3">unnamed3</plasmid>
    </source>
</reference>
<protein>
    <recommendedName>
        <fullName evidence="4">DUF883 domain-containing protein</fullName>
    </recommendedName>
</protein>
<keyword evidence="2" id="KW-0812">Transmembrane</keyword>
<feature type="transmembrane region" description="Helical" evidence="2">
    <location>
        <begin position="88"/>
        <end position="108"/>
    </location>
</feature>
<keyword evidence="1" id="KW-0175">Coiled coil</keyword>
<organism evidence="3">
    <name type="scientific">Alloyangia sp. H15</name>
    <dbReference type="NCBI Taxonomy" id="3029062"/>
    <lineage>
        <taxon>Bacteria</taxon>
        <taxon>Pseudomonadati</taxon>
        <taxon>Pseudomonadota</taxon>
        <taxon>Alphaproteobacteria</taxon>
        <taxon>Rhodobacterales</taxon>
        <taxon>Roseobacteraceae</taxon>
        <taxon>Alloyangia</taxon>
    </lineage>
</organism>
<dbReference type="EMBL" id="CP123388">
    <property type="protein sequence ID" value="XCC97543.1"/>
    <property type="molecule type" value="Genomic_DNA"/>
</dbReference>
<accession>A0AAU8ARZ8</accession>
<name>A0AAU8ARZ8_9RHOB</name>
<proteinExistence type="predicted"/>